<sequence length="142" mass="15467">MRYLQSGDHLGDLAMFEKRAYLHFAFCTSAPGFSGAAAAVAKTNANAATTASSRRGQKQNGVFFVVVDDVLTAGSYRDRRWTLKYVAARLLCSARDDIWSAGKRGSLTDHYASLRVLANIFGKGRAEQGQSGDAFVIYNSLF</sequence>
<gene>
    <name evidence="1" type="ORF">L596_010899</name>
</gene>
<keyword evidence="2" id="KW-1185">Reference proteome</keyword>
<reference evidence="1 2" key="1">
    <citation type="journal article" date="2015" name="Genome Biol.">
        <title>Comparative genomics of Steinernema reveals deeply conserved gene regulatory networks.</title>
        <authorList>
            <person name="Dillman A.R."/>
            <person name="Macchietto M."/>
            <person name="Porter C.F."/>
            <person name="Rogers A."/>
            <person name="Williams B."/>
            <person name="Antoshechkin I."/>
            <person name="Lee M.M."/>
            <person name="Goodwin Z."/>
            <person name="Lu X."/>
            <person name="Lewis E.E."/>
            <person name="Goodrich-Blair H."/>
            <person name="Stock S.P."/>
            <person name="Adams B.J."/>
            <person name="Sternberg P.W."/>
            <person name="Mortazavi A."/>
        </authorList>
    </citation>
    <scope>NUCLEOTIDE SEQUENCE [LARGE SCALE GENOMIC DNA]</scope>
    <source>
        <strain evidence="1 2">ALL</strain>
    </source>
</reference>
<accession>A0A4U5PJY2</accession>
<dbReference type="AlphaFoldDB" id="A0A4U5PJY2"/>
<name>A0A4U5PJY2_STECR</name>
<dbReference type="EMBL" id="AZBU02000002">
    <property type="protein sequence ID" value="TKR96958.1"/>
    <property type="molecule type" value="Genomic_DNA"/>
</dbReference>
<dbReference type="Proteomes" id="UP000298663">
    <property type="component" value="Unassembled WGS sequence"/>
</dbReference>
<proteinExistence type="predicted"/>
<comment type="caution">
    <text evidence="1">The sequence shown here is derived from an EMBL/GenBank/DDBJ whole genome shotgun (WGS) entry which is preliminary data.</text>
</comment>
<evidence type="ECO:0000313" key="2">
    <source>
        <dbReference type="Proteomes" id="UP000298663"/>
    </source>
</evidence>
<protein>
    <submittedName>
        <fullName evidence="1">Uncharacterized protein</fullName>
    </submittedName>
</protein>
<evidence type="ECO:0000313" key="1">
    <source>
        <dbReference type="EMBL" id="TKR96958.1"/>
    </source>
</evidence>
<organism evidence="1 2">
    <name type="scientific">Steinernema carpocapsae</name>
    <name type="common">Entomopathogenic nematode</name>
    <dbReference type="NCBI Taxonomy" id="34508"/>
    <lineage>
        <taxon>Eukaryota</taxon>
        <taxon>Metazoa</taxon>
        <taxon>Ecdysozoa</taxon>
        <taxon>Nematoda</taxon>
        <taxon>Chromadorea</taxon>
        <taxon>Rhabditida</taxon>
        <taxon>Tylenchina</taxon>
        <taxon>Panagrolaimomorpha</taxon>
        <taxon>Strongyloidoidea</taxon>
        <taxon>Steinernematidae</taxon>
        <taxon>Steinernema</taxon>
    </lineage>
</organism>
<reference evidence="1 2" key="2">
    <citation type="journal article" date="2019" name="G3 (Bethesda)">
        <title>Hybrid Assembly of the Genome of the Entomopathogenic Nematode Steinernema carpocapsae Identifies the X-Chromosome.</title>
        <authorList>
            <person name="Serra L."/>
            <person name="Macchietto M."/>
            <person name="Macias-Munoz A."/>
            <person name="McGill C.J."/>
            <person name="Rodriguez I.M."/>
            <person name="Rodriguez B."/>
            <person name="Murad R."/>
            <person name="Mortazavi A."/>
        </authorList>
    </citation>
    <scope>NUCLEOTIDE SEQUENCE [LARGE SCALE GENOMIC DNA]</scope>
    <source>
        <strain evidence="1 2">ALL</strain>
    </source>
</reference>